<dbReference type="SUPFAM" id="SSF50978">
    <property type="entry name" value="WD40 repeat-like"/>
    <property type="match status" value="1"/>
</dbReference>
<dbReference type="InterPro" id="IPR001680">
    <property type="entry name" value="WD40_rpt"/>
</dbReference>
<accession>A0A7S4DJ02</accession>
<name>A0A7S4DJ02_9EUKA</name>
<evidence type="ECO:0000256" key="1">
    <source>
        <dbReference type="ARBA" id="ARBA00022574"/>
    </source>
</evidence>
<dbReference type="Pfam" id="PF00400">
    <property type="entry name" value="WD40"/>
    <property type="match status" value="2"/>
</dbReference>
<proteinExistence type="predicted"/>
<keyword evidence="2" id="KW-0677">Repeat</keyword>
<dbReference type="PANTHER" id="PTHR19848:SF8">
    <property type="entry name" value="F-BOX AND WD REPEAT DOMAIN CONTAINING 7"/>
    <property type="match status" value="1"/>
</dbReference>
<dbReference type="SMART" id="SM00320">
    <property type="entry name" value="WD40"/>
    <property type="match status" value="4"/>
</dbReference>
<evidence type="ECO:0000256" key="3">
    <source>
        <dbReference type="PROSITE-ProRule" id="PRU00221"/>
    </source>
</evidence>
<evidence type="ECO:0000313" key="4">
    <source>
        <dbReference type="EMBL" id="CAE0652268.1"/>
    </source>
</evidence>
<dbReference type="EMBL" id="HBIV01007374">
    <property type="protein sequence ID" value="CAE0652268.1"/>
    <property type="molecule type" value="Transcribed_RNA"/>
</dbReference>
<organism evidence="4">
    <name type="scientific">Lotharella globosa</name>
    <dbReference type="NCBI Taxonomy" id="91324"/>
    <lineage>
        <taxon>Eukaryota</taxon>
        <taxon>Sar</taxon>
        <taxon>Rhizaria</taxon>
        <taxon>Cercozoa</taxon>
        <taxon>Chlorarachniophyceae</taxon>
        <taxon>Lotharella</taxon>
    </lineage>
</organism>
<dbReference type="AlphaFoldDB" id="A0A7S4DJ02"/>
<keyword evidence="1 3" id="KW-0853">WD repeat</keyword>
<evidence type="ECO:0008006" key="5">
    <source>
        <dbReference type="Google" id="ProtNLM"/>
    </source>
</evidence>
<dbReference type="PROSITE" id="PS50896">
    <property type="entry name" value="LISH"/>
    <property type="match status" value="1"/>
</dbReference>
<protein>
    <recommendedName>
        <fullName evidence="5">LisH domain-containing protein</fullName>
    </recommendedName>
</protein>
<dbReference type="InterPro" id="IPR036322">
    <property type="entry name" value="WD40_repeat_dom_sf"/>
</dbReference>
<dbReference type="PROSITE" id="PS50294">
    <property type="entry name" value="WD_REPEATS_REGION"/>
    <property type="match status" value="1"/>
</dbReference>
<sequence>MDATREGVGIVLQFLHEQGFISARKALEVESGIEYDEKTQGAHKGNYLLSAVAVYNEFLLSKTPESGKAEKERAIEEDLVNPKGGPTKPVSTGKKLAAVHGVNIIDVRFSYAKDFQDIVASSDAKGSIVVTDVKSGSTRTAVKPGFFKAPILTTDFNPSNNLLAVGCMNGGQYIVDLKAKDKTGLLSDDVEPEVLGDLEKHGKYVNRIRWNRDGSLLATCSYDKEVRIYAVANAQEVKCELKGRFQFRRGVECVEWGWGPNAHFLYVSIQQDNYIHSIDTKAMKKANSYNMNSFGDDHVSFSALDLHASQDGKYVIACTDKDRVIMFASNSNIQVRNFYGAESGQYFNPRAVLDCNHSNLYATSYDNSIIGWDVGSQRPSAKLTDHTKMIRSLHVHATEPQLVSGSYDRTVRLWSV</sequence>
<gene>
    <name evidence="4" type="ORF">LGLO00237_LOCUS5455</name>
</gene>
<dbReference type="Gene3D" id="2.130.10.10">
    <property type="entry name" value="YVTN repeat-like/Quinoprotein amine dehydrogenase"/>
    <property type="match status" value="2"/>
</dbReference>
<dbReference type="InterPro" id="IPR015943">
    <property type="entry name" value="WD40/YVTN_repeat-like_dom_sf"/>
</dbReference>
<evidence type="ECO:0000256" key="2">
    <source>
        <dbReference type="ARBA" id="ARBA00022737"/>
    </source>
</evidence>
<feature type="repeat" description="WD" evidence="3">
    <location>
        <begin position="383"/>
        <end position="416"/>
    </location>
</feature>
<feature type="repeat" description="WD" evidence="3">
    <location>
        <begin position="198"/>
        <end position="239"/>
    </location>
</feature>
<dbReference type="PROSITE" id="PS50082">
    <property type="entry name" value="WD_REPEATS_2"/>
    <property type="match status" value="2"/>
</dbReference>
<dbReference type="PANTHER" id="PTHR19848">
    <property type="entry name" value="WD40 REPEAT PROTEIN"/>
    <property type="match status" value="1"/>
</dbReference>
<reference evidence="4" key="1">
    <citation type="submission" date="2021-01" db="EMBL/GenBank/DDBJ databases">
        <authorList>
            <person name="Corre E."/>
            <person name="Pelletier E."/>
            <person name="Niang G."/>
            <person name="Scheremetjew M."/>
            <person name="Finn R."/>
            <person name="Kale V."/>
            <person name="Holt S."/>
            <person name="Cochrane G."/>
            <person name="Meng A."/>
            <person name="Brown T."/>
            <person name="Cohen L."/>
        </authorList>
    </citation>
    <scope>NUCLEOTIDE SEQUENCE</scope>
    <source>
        <strain evidence="4">CCCM811</strain>
    </source>
</reference>
<dbReference type="InterPro" id="IPR006594">
    <property type="entry name" value="LisH"/>
</dbReference>